<accession>A0A1C6TXF4</accession>
<evidence type="ECO:0000256" key="1">
    <source>
        <dbReference type="SAM" id="MobiDB-lite"/>
    </source>
</evidence>
<proteinExistence type="predicted"/>
<dbReference type="AlphaFoldDB" id="A0A1C6TXF4"/>
<evidence type="ECO:0000313" key="4">
    <source>
        <dbReference type="Proteomes" id="UP000198937"/>
    </source>
</evidence>
<feature type="domain" description="PASTA" evidence="2">
    <location>
        <begin position="229"/>
        <end position="294"/>
    </location>
</feature>
<dbReference type="RefSeq" id="WP_091432686.1">
    <property type="nucleotide sequence ID" value="NZ_BMMJ01000003.1"/>
</dbReference>
<evidence type="ECO:0000259" key="2">
    <source>
        <dbReference type="PROSITE" id="PS51178"/>
    </source>
</evidence>
<dbReference type="Proteomes" id="UP000198937">
    <property type="component" value="Unassembled WGS sequence"/>
</dbReference>
<dbReference type="Gene3D" id="3.30.10.20">
    <property type="match status" value="1"/>
</dbReference>
<organism evidence="3 4">
    <name type="scientific">Micromonospora yangpuensis</name>
    <dbReference type="NCBI Taxonomy" id="683228"/>
    <lineage>
        <taxon>Bacteria</taxon>
        <taxon>Bacillati</taxon>
        <taxon>Actinomycetota</taxon>
        <taxon>Actinomycetes</taxon>
        <taxon>Micromonosporales</taxon>
        <taxon>Micromonosporaceae</taxon>
        <taxon>Micromonospora</taxon>
    </lineage>
</organism>
<evidence type="ECO:0000313" key="3">
    <source>
        <dbReference type="EMBL" id="SCL46291.1"/>
    </source>
</evidence>
<dbReference type="EMBL" id="FMIA01000002">
    <property type="protein sequence ID" value="SCL46291.1"/>
    <property type="molecule type" value="Genomic_DNA"/>
</dbReference>
<dbReference type="SMART" id="SM00740">
    <property type="entry name" value="PASTA"/>
    <property type="match status" value="1"/>
</dbReference>
<dbReference type="CDD" id="cd06577">
    <property type="entry name" value="PASTA_pknB"/>
    <property type="match status" value="1"/>
</dbReference>
<protein>
    <submittedName>
        <fullName evidence="3">PASTA domain-containing protein</fullName>
    </submittedName>
</protein>
<keyword evidence="4" id="KW-1185">Reference proteome</keyword>
<dbReference type="OrthoDB" id="3402335at2"/>
<feature type="region of interest" description="Disordered" evidence="1">
    <location>
        <begin position="296"/>
        <end position="315"/>
    </location>
</feature>
<feature type="compositionally biased region" description="Pro residues" evidence="1">
    <location>
        <begin position="177"/>
        <end position="205"/>
    </location>
</feature>
<feature type="compositionally biased region" description="Low complexity" evidence="1">
    <location>
        <begin position="297"/>
        <end position="315"/>
    </location>
</feature>
<sequence length="315" mass="32149">MSDDHQQPSDAADDDRTRGLPPVGPEVTQRAEPPVGPDVTQRAEPPVGPEVTQRAEPSVGPDVTQRAEPPVGPDVTQPVVPPHRTVAPPDRTVALPLGRTGTGVDSTARRAGPAVWSGRAGVPPPRPPEPGTEWYDDEPVDRRWWAPIALAVVALVLLGLLGTVFWFAVQQVDEPGPQLPPSPQPSVAPTTVPPSSPATTPPPTTAPATTAPPTTAPATTAPATTAPAVPGQVPVPPVVGLSQATAQAVLTGLGLSYRVEYQPSPQRPGTVIGVNPGVGVPVPAGQQVLLVVAAQNPSPTSPAAPTATGEATVTR</sequence>
<feature type="compositionally biased region" description="Low complexity" evidence="1">
    <location>
        <begin position="206"/>
        <end position="229"/>
    </location>
</feature>
<dbReference type="STRING" id="683228.GA0070617_0215"/>
<name>A0A1C6TXF4_9ACTN</name>
<feature type="region of interest" description="Disordered" evidence="1">
    <location>
        <begin position="1"/>
        <end position="135"/>
    </location>
</feature>
<feature type="region of interest" description="Disordered" evidence="1">
    <location>
        <begin position="176"/>
        <end position="229"/>
    </location>
</feature>
<dbReference type="Pfam" id="PF03793">
    <property type="entry name" value="PASTA"/>
    <property type="match status" value="1"/>
</dbReference>
<reference evidence="3 4" key="1">
    <citation type="submission" date="2016-06" db="EMBL/GenBank/DDBJ databases">
        <authorList>
            <person name="Kjaerup R.B."/>
            <person name="Dalgaard T.S."/>
            <person name="Juul-Madsen H.R."/>
        </authorList>
    </citation>
    <scope>NUCLEOTIDE SEQUENCE [LARGE SCALE GENOMIC DNA]</scope>
    <source>
        <strain evidence="3 4">DSM 45577</strain>
    </source>
</reference>
<gene>
    <name evidence="3" type="ORF">GA0070617_0215</name>
</gene>
<dbReference type="PROSITE" id="PS51178">
    <property type="entry name" value="PASTA"/>
    <property type="match status" value="1"/>
</dbReference>
<dbReference type="InterPro" id="IPR005543">
    <property type="entry name" value="PASTA_dom"/>
</dbReference>